<organism evidence="17 18">
    <name type="scientific">Jannaschia aquimarina</name>
    <dbReference type="NCBI Taxonomy" id="935700"/>
    <lineage>
        <taxon>Bacteria</taxon>
        <taxon>Pseudomonadati</taxon>
        <taxon>Pseudomonadota</taxon>
        <taxon>Alphaproteobacteria</taxon>
        <taxon>Rhodobacterales</taxon>
        <taxon>Roseobacteraceae</taxon>
        <taxon>Jannaschia</taxon>
    </lineage>
</organism>
<feature type="transmembrane region" description="Helical" evidence="16">
    <location>
        <begin position="166"/>
        <end position="183"/>
    </location>
</feature>
<evidence type="ECO:0000256" key="6">
    <source>
        <dbReference type="ARBA" id="ARBA00022516"/>
    </source>
</evidence>
<keyword evidence="12" id="KW-0594">Phospholipid biosynthesis</keyword>
<proteinExistence type="inferred from homology"/>
<keyword evidence="9 16" id="KW-1133">Transmembrane helix</keyword>
<evidence type="ECO:0000256" key="4">
    <source>
        <dbReference type="ARBA" id="ARBA00013174"/>
    </source>
</evidence>
<dbReference type="GO" id="GO:0016020">
    <property type="term" value="C:membrane"/>
    <property type="evidence" value="ECO:0007669"/>
    <property type="project" value="InterPro"/>
</dbReference>
<dbReference type="GO" id="GO:0008654">
    <property type="term" value="P:phospholipid biosynthetic process"/>
    <property type="evidence" value="ECO:0007669"/>
    <property type="project" value="UniProtKB-KW"/>
</dbReference>
<evidence type="ECO:0000313" key="18">
    <source>
        <dbReference type="Proteomes" id="UP000032232"/>
    </source>
</evidence>
<dbReference type="Gene3D" id="1.20.120.1760">
    <property type="match status" value="1"/>
</dbReference>
<dbReference type="Proteomes" id="UP000032232">
    <property type="component" value="Unassembled WGS sequence"/>
</dbReference>
<dbReference type="RefSeq" id="WP_043918631.1">
    <property type="nucleotide sequence ID" value="NZ_FZPF01000003.1"/>
</dbReference>
<keyword evidence="13" id="KW-1208">Phospholipid metabolism</keyword>
<feature type="transmembrane region" description="Helical" evidence="16">
    <location>
        <begin position="218"/>
        <end position="238"/>
    </location>
</feature>
<dbReference type="InterPro" id="IPR050324">
    <property type="entry name" value="CDP-alcohol_PTase-I"/>
</dbReference>
<feature type="transmembrane region" description="Helical" evidence="16">
    <location>
        <begin position="12"/>
        <end position="35"/>
    </location>
</feature>
<dbReference type="GO" id="GO:0003882">
    <property type="term" value="F:CDP-diacylglycerol-serine O-phosphatidyltransferase activity"/>
    <property type="evidence" value="ECO:0007669"/>
    <property type="project" value="UniProtKB-EC"/>
</dbReference>
<evidence type="ECO:0000256" key="15">
    <source>
        <dbReference type="RuleBase" id="RU003750"/>
    </source>
</evidence>
<dbReference type="STRING" id="935700.jaqu_18010"/>
<evidence type="ECO:0000256" key="7">
    <source>
        <dbReference type="ARBA" id="ARBA00022679"/>
    </source>
</evidence>
<evidence type="ECO:0000256" key="16">
    <source>
        <dbReference type="SAM" id="Phobius"/>
    </source>
</evidence>
<gene>
    <name evidence="17" type="ORF">jaqu_18010</name>
</gene>
<keyword evidence="6" id="KW-0444">Lipid biosynthesis</keyword>
<evidence type="ECO:0000256" key="2">
    <source>
        <dbReference type="ARBA" id="ARBA00004127"/>
    </source>
</evidence>
<keyword evidence="18" id="KW-1185">Reference proteome</keyword>
<protein>
    <recommendedName>
        <fullName evidence="5">CDP-diacylglycerol--serine O-phosphatidyltransferase</fullName>
        <ecNumber evidence="4">2.7.8.8</ecNumber>
    </recommendedName>
    <alternativeName>
        <fullName evidence="14">Phosphatidylserine synthase</fullName>
    </alternativeName>
</protein>
<dbReference type="EC" id="2.7.8.8" evidence="4"/>
<name>A0A0D1EFI9_9RHOB</name>
<dbReference type="PANTHER" id="PTHR14269">
    <property type="entry name" value="CDP-DIACYLGLYCEROL--GLYCEROL-3-PHOSPHATE 3-PHOSPHATIDYLTRANSFERASE-RELATED"/>
    <property type="match status" value="1"/>
</dbReference>
<dbReference type="InterPro" id="IPR000462">
    <property type="entry name" value="CDP-OH_P_trans"/>
</dbReference>
<feature type="transmembrane region" description="Helical" evidence="16">
    <location>
        <begin position="41"/>
        <end position="57"/>
    </location>
</feature>
<keyword evidence="7 15" id="KW-0808">Transferase</keyword>
<evidence type="ECO:0000256" key="10">
    <source>
        <dbReference type="ARBA" id="ARBA00023098"/>
    </source>
</evidence>
<dbReference type="PATRIC" id="fig|935700.4.peg.1869"/>
<feature type="transmembrane region" description="Helical" evidence="16">
    <location>
        <begin position="102"/>
        <end position="120"/>
    </location>
</feature>
<dbReference type="OrthoDB" id="9777147at2"/>
<evidence type="ECO:0000256" key="13">
    <source>
        <dbReference type="ARBA" id="ARBA00023264"/>
    </source>
</evidence>
<comment type="catalytic activity">
    <reaction evidence="1">
        <text>a CDP-1,2-diacyl-sn-glycerol + L-serine = a 1,2-diacyl-sn-glycero-3-phospho-L-serine + CMP + H(+)</text>
        <dbReference type="Rhea" id="RHEA:16913"/>
        <dbReference type="ChEBI" id="CHEBI:15378"/>
        <dbReference type="ChEBI" id="CHEBI:33384"/>
        <dbReference type="ChEBI" id="CHEBI:57262"/>
        <dbReference type="ChEBI" id="CHEBI:58332"/>
        <dbReference type="ChEBI" id="CHEBI:60377"/>
        <dbReference type="EC" id="2.7.8.8"/>
    </reaction>
</comment>
<evidence type="ECO:0000256" key="8">
    <source>
        <dbReference type="ARBA" id="ARBA00022692"/>
    </source>
</evidence>
<comment type="caution">
    <text evidence="17">The sequence shown here is derived from an EMBL/GenBank/DDBJ whole genome shotgun (WGS) entry which is preliminary data.</text>
</comment>
<evidence type="ECO:0000256" key="5">
    <source>
        <dbReference type="ARBA" id="ARBA00017171"/>
    </source>
</evidence>
<comment type="similarity">
    <text evidence="3 15">Belongs to the CDP-alcohol phosphatidyltransferase class-I family.</text>
</comment>
<dbReference type="Pfam" id="PF01066">
    <property type="entry name" value="CDP-OH_P_transf"/>
    <property type="match status" value="1"/>
</dbReference>
<feature type="transmembrane region" description="Helical" evidence="16">
    <location>
        <begin position="140"/>
        <end position="160"/>
    </location>
</feature>
<keyword evidence="10" id="KW-0443">Lipid metabolism</keyword>
<evidence type="ECO:0000256" key="11">
    <source>
        <dbReference type="ARBA" id="ARBA00023136"/>
    </source>
</evidence>
<dbReference type="InterPro" id="IPR048254">
    <property type="entry name" value="CDP_ALCOHOL_P_TRANSF_CS"/>
</dbReference>
<reference evidence="17 18" key="1">
    <citation type="submission" date="2015-02" db="EMBL/GenBank/DDBJ databases">
        <title>Genome Sequence of Jannaschia aquimarina DSM28248, a member of the Roseobacter clade.</title>
        <authorList>
            <person name="Voget S."/>
            <person name="Daniel R."/>
        </authorList>
    </citation>
    <scope>NUCLEOTIDE SEQUENCE [LARGE SCALE GENOMIC DNA]</scope>
    <source>
        <strain evidence="17 18">GSW-M26</strain>
    </source>
</reference>
<keyword evidence="11 16" id="KW-0472">Membrane</keyword>
<evidence type="ECO:0000256" key="3">
    <source>
        <dbReference type="ARBA" id="ARBA00010441"/>
    </source>
</evidence>
<dbReference type="GO" id="GO:0012505">
    <property type="term" value="C:endomembrane system"/>
    <property type="evidence" value="ECO:0007669"/>
    <property type="project" value="UniProtKB-SubCell"/>
</dbReference>
<comment type="subcellular location">
    <subcellularLocation>
        <location evidence="2">Endomembrane system</location>
        <topology evidence="2">Multi-pass membrane protein</topology>
    </subcellularLocation>
</comment>
<evidence type="ECO:0000256" key="9">
    <source>
        <dbReference type="ARBA" id="ARBA00022989"/>
    </source>
</evidence>
<dbReference type="InterPro" id="IPR043130">
    <property type="entry name" value="CDP-OH_PTrfase_TM_dom"/>
</dbReference>
<sequence>MIRRDPGSGRMPLLQLLPNVVTILGLSAGLTSIRFAFDDNLAFAAGLLIFAALIDLLDGLLARRLDAASPMGAELDSLSDFVCFGVAPALLIYRFGLSELYGLGWLAALFLAICCCLRLARFNVMSKDPEIDVKGHFVGVPAPAGAMLALMPAFLLLSGIWDTRDLPMLVAAWAVFVGVLMIARFRTISLKTMRIDRDNAVYVLLGAGVVVGLMLTRLWLFCVLSGVIYLSLLAWGVLQHRRQRKEG</sequence>
<dbReference type="AlphaFoldDB" id="A0A0D1EFI9"/>
<dbReference type="PANTHER" id="PTHR14269:SF61">
    <property type="entry name" value="CDP-DIACYLGLYCEROL--SERINE O-PHOSPHATIDYLTRANSFERASE"/>
    <property type="match status" value="1"/>
</dbReference>
<evidence type="ECO:0000256" key="14">
    <source>
        <dbReference type="ARBA" id="ARBA00032361"/>
    </source>
</evidence>
<dbReference type="NCBIfam" id="TIGR00473">
    <property type="entry name" value="pssA"/>
    <property type="match status" value="1"/>
</dbReference>
<evidence type="ECO:0000256" key="1">
    <source>
        <dbReference type="ARBA" id="ARBA00000287"/>
    </source>
</evidence>
<evidence type="ECO:0000313" key="17">
    <source>
        <dbReference type="EMBL" id="KIT16414.1"/>
    </source>
</evidence>
<accession>A0A0D1EFI9</accession>
<dbReference type="PROSITE" id="PS00379">
    <property type="entry name" value="CDP_ALCOHOL_P_TRANSF"/>
    <property type="match status" value="1"/>
</dbReference>
<dbReference type="InterPro" id="IPR004533">
    <property type="entry name" value="CDP-diaglyc--ser_O-PTrfase"/>
</dbReference>
<evidence type="ECO:0000256" key="12">
    <source>
        <dbReference type="ARBA" id="ARBA00023209"/>
    </source>
</evidence>
<keyword evidence="8 16" id="KW-0812">Transmembrane</keyword>
<dbReference type="EMBL" id="JYFE01000034">
    <property type="protein sequence ID" value="KIT16414.1"/>
    <property type="molecule type" value="Genomic_DNA"/>
</dbReference>